<keyword evidence="2" id="KW-0813">Transport</keyword>
<dbReference type="GO" id="GO:0016020">
    <property type="term" value="C:membrane"/>
    <property type="evidence" value="ECO:0007669"/>
    <property type="project" value="UniProtKB-SubCell"/>
</dbReference>
<evidence type="ECO:0000259" key="10">
    <source>
        <dbReference type="PROSITE" id="PS50893"/>
    </source>
</evidence>
<gene>
    <name evidence="11" type="primary">ABCA2</name>
</gene>
<dbReference type="GO" id="GO:0016887">
    <property type="term" value="F:ATP hydrolysis activity"/>
    <property type="evidence" value="ECO:0007669"/>
    <property type="project" value="InterPro"/>
</dbReference>
<dbReference type="Pfam" id="PF00005">
    <property type="entry name" value="ABC_tran"/>
    <property type="match status" value="2"/>
</dbReference>
<evidence type="ECO:0000256" key="5">
    <source>
        <dbReference type="ARBA" id="ARBA00022741"/>
    </source>
</evidence>
<dbReference type="PANTHER" id="PTHR19229">
    <property type="entry name" value="ATP-BINDING CASSETTE TRANSPORTER SUBFAMILY A ABCA"/>
    <property type="match status" value="1"/>
</dbReference>
<evidence type="ECO:0000256" key="3">
    <source>
        <dbReference type="ARBA" id="ARBA00022692"/>
    </source>
</evidence>
<feature type="domain" description="ABC transporter" evidence="10">
    <location>
        <begin position="1416"/>
        <end position="1646"/>
    </location>
</feature>
<comment type="subcellular location">
    <subcellularLocation>
        <location evidence="1">Membrane</location>
        <topology evidence="1">Multi-pass membrane protein</topology>
    </subcellularLocation>
</comment>
<dbReference type="InterPro" id="IPR017871">
    <property type="entry name" value="ABC_transporter-like_CS"/>
</dbReference>
<feature type="transmembrane region" description="Helical" evidence="9">
    <location>
        <begin position="1348"/>
        <end position="1369"/>
    </location>
</feature>
<evidence type="ECO:0000256" key="6">
    <source>
        <dbReference type="ARBA" id="ARBA00022840"/>
    </source>
</evidence>
<dbReference type="Pfam" id="PF23321">
    <property type="entry name" value="R1_ABCA1"/>
    <property type="match status" value="1"/>
</dbReference>
<evidence type="ECO:0000256" key="4">
    <source>
        <dbReference type="ARBA" id="ARBA00022737"/>
    </source>
</evidence>
<feature type="domain" description="ABC transporter" evidence="10">
    <location>
        <begin position="571"/>
        <end position="800"/>
    </location>
</feature>
<feature type="transmembrane region" description="Helical" evidence="9">
    <location>
        <begin position="299"/>
        <end position="322"/>
    </location>
</feature>
<name>A0A0R9Y563_PLUXY</name>
<evidence type="ECO:0000256" key="7">
    <source>
        <dbReference type="ARBA" id="ARBA00022989"/>
    </source>
</evidence>
<feature type="transmembrane region" description="Helical" evidence="9">
    <location>
        <begin position="952"/>
        <end position="977"/>
    </location>
</feature>
<feature type="transmembrane region" description="Helical" evidence="9">
    <location>
        <begin position="1236"/>
        <end position="1257"/>
    </location>
</feature>
<dbReference type="InterPro" id="IPR026082">
    <property type="entry name" value="ABCA"/>
</dbReference>
<keyword evidence="3 9" id="KW-0812">Transmembrane</keyword>
<dbReference type="GO" id="GO:0140359">
    <property type="term" value="F:ABC-type transporter activity"/>
    <property type="evidence" value="ECO:0007669"/>
    <property type="project" value="InterPro"/>
</dbReference>
<keyword evidence="8 9" id="KW-0472">Membrane</keyword>
<dbReference type="InterPro" id="IPR027417">
    <property type="entry name" value="P-loop_NTPase"/>
</dbReference>
<sequence length="1736" mass="193790">MTSAQREASAFTKFRLLMWKNFLIQWRHPAQTVAELLVPVLAMSLVMVLRSQIMPSMEDRVDYPPFPAHTLQYSSVVLAGMNVTRMSIAYSPTSPVLQDVVQMASLKLLVNNYKVLLPLLIEQLENFIPGFDPGILENLDPTQLPDDVLDLLKILVNSVGYENSAELKGIYRNEESTRTVIAAVEFPDELLGATTIPLNMSYALRFPEKPRLNSFFGQGGRSWRTTLVFPTYPTPGPRFPYSYEGGNDPGYVNEMFIALQQCISMELISRMTGQSLDLDVKIQRFPHPPYTLDGAIQALLLLFPMFFILSFSYTAVNLVRAVTVEKESQLKEAMKIMGLPTWLHWTAWFCKQFLFLLVIAVLIVLLLKINWFTTPEGFSEFAVFTHTPWSVLLFFTLLYLVCVIFLCFMVSSFFAKASTAALFMGVTWFILYIPAVLLSMDESVSLAAQVLACLSVNTAMSYAFQLMITEESNGGLQWGKFFFTPAADEPRLLFGHVVLMIVLDCALYLLVALYCEQVMPGPFGTARPWYFPFTREFWWSDGKASDGVVIVDETQHDVTKEEDPKDYTAGVKISNLTKVYGAIVAVNNLSLNIFNDQITVLLGHNGAGKSTTISMLTGNVSATSGSIWLAGYDIAHQLKAARAQVGLCPQHNVLFSELTVREHLEFFGRLKGLSGEGLAEEIESLIEKLEMQEKRDYQSGGLSGGQKRRLCVGIALSGGARVVLLDEPTSGMDPASRRALWHLLQQEKKDRAMILTTHFMDEADYLGDRIAIMSGGKLQCVGSPYFLKKHYGVGYTLVIVKGEAFNKDACTELIKKYIPDVPVGGDKGKEVTYSLSNDHSHIFEDLLTDLENNMESIGFKDYGLSATTIEDVFMSVGSDVVHDGADSDAATATDALSEDTECPGCEGSDCPGCGGSTEYLDGQQQTLSGAALVWQHARAMWLKLWLVWSRSWGLLLLQILIPLVIINATLGILQYMVSLTDNVQERHLTLNQGFLETETYLNYNNVSNITSGAVEAYRDLFNDSTTRLTVVEDDTIPEYYINQSTDALTLSTMRTQVLIGASFDNATATAWFSNFGYHDVAISLATLHKALLKAVLPGAQLNVTNHPLETNYEDTNDLRLIVVLLSMQFSNGLGNSVSIVSAVFIMFYIKERLSRAKLLQKASGLQPVVMWGSAAVFDWLYFIIISLTFIVSCVAFQVTGLSSAVELSRMFLLLVLYGAAVTPMLYLLSYLFSGPAFGFVVLVFTNSLLGLMGAQIVEALYSLDVNEQIPNIMDGILQFFPLYSLVTSVKKVHEISLKEWSCIKGCDFFISAGILTPDQCTPEFLCSFNQTTCCFEQDAYFNYEEPGVLRYILSTLLSCIIFWAMLMFIEYRIYSKIFNRNKVPPPIDPNSQDDDVVEEAKHVDFIGEAGTKQHNLVAKNLSKYYGKNLAVNQVSFSVGEMECFGLLGVNGAGKTTTFKMLMGDETVSSGDAFVRGHSVTKNIKKVHENIGYCPQFDALFEELTGRETLRFYALLRGLKPNTIVALTEYLANSLGFTKHLDKRVYQYSGGNKRKLSTAVALMGYGRCIFLDEPTTGVDPAAKRQVWRAIRKATRSGRSVVLTSHSMEECEALCSRLTVMVNGQFMCLGTPQHLKNKFSEGFTLTIKLNVADDLTNVQTVAVKDYVNLNFTEPKLMEEYQGLLTYYLPDRSMRWSRMFGTMERAKRTLAVEDYSISQTTLEQIFLQFTKYQTQTTEL</sequence>
<keyword evidence="6 11" id="KW-0067">ATP-binding</keyword>
<dbReference type="InterPro" id="IPR056264">
    <property type="entry name" value="R2_ABCA1-4-like"/>
</dbReference>
<accession>A0A0R9Y563</accession>
<dbReference type="InterPro" id="IPR003439">
    <property type="entry name" value="ABC_transporter-like_ATP-bd"/>
</dbReference>
<evidence type="ECO:0000313" key="11">
    <source>
        <dbReference type="EMBL" id="ALE60398.1"/>
    </source>
</evidence>
<dbReference type="Gene3D" id="3.40.50.300">
    <property type="entry name" value="P-loop containing nucleotide triphosphate hydrolases"/>
    <property type="match status" value="2"/>
</dbReference>
<keyword evidence="4" id="KW-0677">Repeat</keyword>
<evidence type="ECO:0000256" key="2">
    <source>
        <dbReference type="ARBA" id="ARBA00022448"/>
    </source>
</evidence>
<dbReference type="SUPFAM" id="SSF52540">
    <property type="entry name" value="P-loop containing nucleoside triphosphate hydrolases"/>
    <property type="match status" value="2"/>
</dbReference>
<evidence type="ECO:0000256" key="9">
    <source>
        <dbReference type="SAM" id="Phobius"/>
    </source>
</evidence>
<dbReference type="GO" id="GO:0005319">
    <property type="term" value="F:lipid transporter activity"/>
    <property type="evidence" value="ECO:0007669"/>
    <property type="project" value="TreeGrafter"/>
</dbReference>
<dbReference type="PROSITE" id="PS00211">
    <property type="entry name" value="ABC_TRANSPORTER_1"/>
    <property type="match status" value="1"/>
</dbReference>
<dbReference type="Pfam" id="PF12698">
    <property type="entry name" value="ABC2_membrane_3"/>
    <property type="match status" value="2"/>
</dbReference>
<dbReference type="InterPro" id="IPR003593">
    <property type="entry name" value="AAA+_ATPase"/>
</dbReference>
<evidence type="ECO:0000256" key="8">
    <source>
        <dbReference type="ARBA" id="ARBA00023136"/>
    </source>
</evidence>
<feature type="transmembrane region" description="Helical" evidence="9">
    <location>
        <begin position="1210"/>
        <end position="1229"/>
    </location>
</feature>
<evidence type="ECO:0000256" key="1">
    <source>
        <dbReference type="ARBA" id="ARBA00004141"/>
    </source>
</evidence>
<feature type="transmembrane region" description="Helical" evidence="9">
    <location>
        <begin position="493"/>
        <end position="515"/>
    </location>
</feature>
<feature type="transmembrane region" description="Helical" evidence="9">
    <location>
        <begin position="420"/>
        <end position="439"/>
    </location>
</feature>
<dbReference type="SMR" id="A0A0R9Y563"/>
<organism evidence="11">
    <name type="scientific">Plutella xylostella</name>
    <name type="common">Diamondback moth</name>
    <name type="synonym">Plutella maculipennis</name>
    <dbReference type="NCBI Taxonomy" id="51655"/>
    <lineage>
        <taxon>Eukaryota</taxon>
        <taxon>Metazoa</taxon>
        <taxon>Ecdysozoa</taxon>
        <taxon>Arthropoda</taxon>
        <taxon>Hexapoda</taxon>
        <taxon>Insecta</taxon>
        <taxon>Pterygota</taxon>
        <taxon>Neoptera</taxon>
        <taxon>Endopterygota</taxon>
        <taxon>Lepidoptera</taxon>
        <taxon>Glossata</taxon>
        <taxon>Ditrysia</taxon>
        <taxon>Yponomeutoidea</taxon>
        <taxon>Plutellidae</taxon>
        <taxon>Plutella</taxon>
    </lineage>
</organism>
<proteinExistence type="evidence at transcript level"/>
<feature type="transmembrane region" description="Helical" evidence="9">
    <location>
        <begin position="388"/>
        <end position="414"/>
    </location>
</feature>
<reference evidence="11" key="1">
    <citation type="journal article" date="2015" name="PLoS Genet.">
        <title>Insect Resistance to Bacillus thuringiensis Toxin Cry2Ab Is Conferred by Mutations in an ABC Transporter Subfamily A Protein.</title>
        <authorList>
            <person name="Tay W.T."/>
            <person name="Mahon R.J."/>
            <person name="Heckel D.G."/>
            <person name="Walsh T.K."/>
            <person name="Downes S."/>
            <person name="James W.J."/>
            <person name="Lee S.F."/>
            <person name="Reineke A."/>
            <person name="Williams A.K."/>
            <person name="Gordon K.H."/>
        </authorList>
    </citation>
    <scope>NUCLEOTIDE SEQUENCE</scope>
</reference>
<protein>
    <submittedName>
        <fullName evidence="11">ATP-binding cassette sub-family A ABCA2</fullName>
    </submittedName>
</protein>
<feature type="transmembrane region" description="Helical" evidence="9">
    <location>
        <begin position="1168"/>
        <end position="1198"/>
    </location>
</feature>
<dbReference type="PANTHER" id="PTHR19229:SF250">
    <property type="entry name" value="ABC TRANSPORTER DOMAIN-CONTAINING PROTEIN-RELATED"/>
    <property type="match status" value="1"/>
</dbReference>
<dbReference type="FunFam" id="3.40.50.300:FF:000298">
    <property type="entry name" value="ATP-binding cassette sub-family A member 12"/>
    <property type="match status" value="1"/>
</dbReference>
<dbReference type="SMART" id="SM00382">
    <property type="entry name" value="AAA"/>
    <property type="match status" value="2"/>
</dbReference>
<dbReference type="InterPro" id="IPR013525">
    <property type="entry name" value="ABC2_TM"/>
</dbReference>
<keyword evidence="5" id="KW-0547">Nucleotide-binding</keyword>
<dbReference type="CDD" id="cd03263">
    <property type="entry name" value="ABC_subfamily_A"/>
    <property type="match status" value="2"/>
</dbReference>
<dbReference type="EMBL" id="KP219763">
    <property type="protein sequence ID" value="ALE60398.1"/>
    <property type="molecule type" value="mRNA"/>
</dbReference>
<dbReference type="PROSITE" id="PS50893">
    <property type="entry name" value="ABC_TRANSPORTER_2"/>
    <property type="match status" value="2"/>
</dbReference>
<dbReference type="FunFam" id="3.40.50.300:FF:000327">
    <property type="entry name" value="ATP-binding cassette sub-family A member 3"/>
    <property type="match status" value="1"/>
</dbReference>
<keyword evidence="7 9" id="KW-1133">Transmembrane helix</keyword>
<feature type="transmembrane region" description="Helical" evidence="9">
    <location>
        <begin position="342"/>
        <end position="367"/>
    </location>
</feature>
<feature type="transmembrane region" description="Helical" evidence="9">
    <location>
        <begin position="1120"/>
        <end position="1147"/>
    </location>
</feature>
<dbReference type="GO" id="GO:0005524">
    <property type="term" value="F:ATP binding"/>
    <property type="evidence" value="ECO:0007669"/>
    <property type="project" value="UniProtKB-KW"/>
</dbReference>